<comment type="function">
    <text evidence="8">Tubulin-folding protein; involved in the final step of the tubulin folding pathway.</text>
</comment>
<dbReference type="GO" id="GO:0005829">
    <property type="term" value="C:cytosol"/>
    <property type="evidence" value="ECO:0007669"/>
    <property type="project" value="UniProtKB-ARBA"/>
</dbReference>
<dbReference type="Ensembl" id="ENSCMIT00000011336.1">
    <property type="protein sequence ID" value="ENSCMIP00000011058.1"/>
    <property type="gene ID" value="ENSCMIG00000005788.1"/>
</dbReference>
<dbReference type="GO" id="GO:0007023">
    <property type="term" value="P:post-chaperonin tubulin folding pathway"/>
    <property type="evidence" value="ECO:0007669"/>
    <property type="project" value="InterPro"/>
</dbReference>
<accession>A0A4W3H2T3</accession>
<comment type="subcellular location">
    <subcellularLocation>
        <location evidence="1">Cytoplasm</location>
    </subcellularLocation>
</comment>
<reference evidence="13" key="5">
    <citation type="submission" date="2025-09" db="UniProtKB">
        <authorList>
            <consortium name="Ensembl"/>
        </authorList>
    </citation>
    <scope>IDENTIFICATION</scope>
</reference>
<evidence type="ECO:0000313" key="13">
    <source>
        <dbReference type="Ensembl" id="ENSCMIP00000011058.1"/>
    </source>
</evidence>
<dbReference type="Pfam" id="PF16752">
    <property type="entry name" value="TBCC_N"/>
    <property type="match status" value="1"/>
</dbReference>
<reference evidence="13" key="4">
    <citation type="submission" date="2025-08" db="UniProtKB">
        <authorList>
            <consortium name="Ensembl"/>
        </authorList>
    </citation>
    <scope>IDENTIFICATION</scope>
</reference>
<dbReference type="CTD" id="6903"/>
<evidence type="ECO:0000256" key="4">
    <source>
        <dbReference type="ARBA" id="ARBA00022553"/>
    </source>
</evidence>
<evidence type="ECO:0000256" key="5">
    <source>
        <dbReference type="ARBA" id="ARBA00022990"/>
    </source>
</evidence>
<dbReference type="InterPro" id="IPR038397">
    <property type="entry name" value="TBCC_N_sf"/>
</dbReference>
<dbReference type="Gene3D" id="2.160.20.70">
    <property type="match status" value="1"/>
</dbReference>
<evidence type="ECO:0000256" key="1">
    <source>
        <dbReference type="ARBA" id="ARBA00004496"/>
    </source>
</evidence>
<dbReference type="Proteomes" id="UP000314986">
    <property type="component" value="Unassembled WGS sequence"/>
</dbReference>
<name>A0A4W3H2T3_CALMI</name>
<dbReference type="GO" id="GO:0007021">
    <property type="term" value="P:tubulin complex assembly"/>
    <property type="evidence" value="ECO:0007669"/>
    <property type="project" value="TreeGrafter"/>
</dbReference>
<dbReference type="AlphaFoldDB" id="A0A4W3H2T3"/>
<reference evidence="14" key="1">
    <citation type="journal article" date="2006" name="Science">
        <title>Ancient noncoding elements conserved in the human genome.</title>
        <authorList>
            <person name="Venkatesh B."/>
            <person name="Kirkness E.F."/>
            <person name="Loh Y.H."/>
            <person name="Halpern A.L."/>
            <person name="Lee A.P."/>
            <person name="Johnson J."/>
            <person name="Dandona N."/>
            <person name="Viswanathan L.D."/>
            <person name="Tay A."/>
            <person name="Venter J.C."/>
            <person name="Strausberg R.L."/>
            <person name="Brenner S."/>
        </authorList>
    </citation>
    <scope>NUCLEOTIDE SEQUENCE [LARGE SCALE GENOMIC DNA]</scope>
</reference>
<evidence type="ECO:0000256" key="2">
    <source>
        <dbReference type="ARBA" id="ARBA00008848"/>
    </source>
</evidence>
<dbReference type="SMART" id="SM00673">
    <property type="entry name" value="CARP"/>
    <property type="match status" value="2"/>
</dbReference>
<dbReference type="InParanoid" id="A0A4W3H2T3"/>
<feature type="region of interest" description="Disordered" evidence="11">
    <location>
        <begin position="1"/>
        <end position="52"/>
    </location>
</feature>
<dbReference type="Gene3D" id="1.20.58.1250">
    <property type="entry name" value="Tubulin Binding Cofactor C, N-terminal domain"/>
    <property type="match status" value="1"/>
</dbReference>
<keyword evidence="14" id="KW-1185">Reference proteome</keyword>
<evidence type="ECO:0000259" key="12">
    <source>
        <dbReference type="PROSITE" id="PS51329"/>
    </source>
</evidence>
<evidence type="ECO:0000256" key="3">
    <source>
        <dbReference type="ARBA" id="ARBA00022490"/>
    </source>
</evidence>
<dbReference type="PANTHER" id="PTHR15139">
    <property type="entry name" value="TUBULIN FOLDING COFACTOR C"/>
    <property type="match status" value="1"/>
</dbReference>
<gene>
    <name evidence="13" type="primary">tbcc</name>
</gene>
<dbReference type="InterPro" id="IPR027684">
    <property type="entry name" value="TBCC"/>
</dbReference>
<evidence type="ECO:0000256" key="8">
    <source>
        <dbReference type="ARBA" id="ARBA00058607"/>
    </source>
</evidence>
<sequence length="353" mass="39712">MALVGGETENGERLSDENPEYDRRKEKVGERLQRRDQERQLGVERRKHQKEVQTAKKEKINFFASTFSGEKSGVEGLLEACGSLDKAAMPGHFEQVAAKMQQLQKFLNDNMMFLSPYDQRQAQKALQKLQANVVEKREEHLPKKKFAFKSRKKAAAHAPRSASPASLISTVSPKPADSITREDQNLCGFSDADSQVLVRRAEEINGKDVLLSRLSNCVVKLLGSPNTLHIKNVTDTKVLCGPVSTSVFVDQSVGCTFAVACQQLRTHNTKDANVYLHVTSRAIIEDCTGVSFAPFNWKYEGIEKDFELAGLDRTKNNWNNIDDFNWLASDHSPNWRVLAEESRITDWDKSLSP</sequence>
<keyword evidence="3" id="KW-0963">Cytoplasm</keyword>
<dbReference type="InterPro" id="IPR006599">
    <property type="entry name" value="CARP_motif"/>
</dbReference>
<feature type="compositionally biased region" description="Low complexity" evidence="11">
    <location>
        <begin position="156"/>
        <end position="166"/>
    </location>
</feature>
<dbReference type="InterPro" id="IPR017901">
    <property type="entry name" value="C-CAP_CF_C-like"/>
</dbReference>
<dbReference type="GO" id="GO:0015631">
    <property type="term" value="F:tubulin binding"/>
    <property type="evidence" value="ECO:0007669"/>
    <property type="project" value="InterPro"/>
</dbReference>
<dbReference type="InterPro" id="IPR012945">
    <property type="entry name" value="Tubulin-bd_cofactor_C_dom"/>
</dbReference>
<keyword evidence="5" id="KW-0007">Acetylation</keyword>
<comment type="similarity">
    <text evidence="2">Belongs to the TBCC family.</text>
</comment>
<dbReference type="FunFam" id="1.20.58.1250:FF:000001">
    <property type="entry name" value="Tubulin-specific chaperone C"/>
    <property type="match status" value="1"/>
</dbReference>
<dbReference type="GeneTree" id="ENSGT00940000162058"/>
<dbReference type="OrthoDB" id="194775at2759"/>
<dbReference type="PANTHER" id="PTHR15139:SF0">
    <property type="entry name" value="TUBULIN-SPECIFIC CHAPERONE C"/>
    <property type="match status" value="1"/>
</dbReference>
<dbReference type="GeneID" id="103178000"/>
<dbReference type="InterPro" id="IPR031925">
    <property type="entry name" value="TBCC_N"/>
</dbReference>
<evidence type="ECO:0000313" key="14">
    <source>
        <dbReference type="Proteomes" id="UP000314986"/>
    </source>
</evidence>
<reference evidence="14" key="2">
    <citation type="journal article" date="2007" name="PLoS Biol.">
        <title>Survey sequencing and comparative analysis of the elephant shark (Callorhinchus milii) genome.</title>
        <authorList>
            <person name="Venkatesh B."/>
            <person name="Kirkness E.F."/>
            <person name="Loh Y.H."/>
            <person name="Halpern A.L."/>
            <person name="Lee A.P."/>
            <person name="Johnson J."/>
            <person name="Dandona N."/>
            <person name="Viswanathan L.D."/>
            <person name="Tay A."/>
            <person name="Venter J.C."/>
            <person name="Strausberg R.L."/>
            <person name="Brenner S."/>
        </authorList>
    </citation>
    <scope>NUCLEOTIDE SEQUENCE [LARGE SCALE GENOMIC DNA]</scope>
</reference>
<dbReference type="STRING" id="7868.ENSCMIP00000011058"/>
<dbReference type="OMA" id="YFQHEIT"/>
<evidence type="ECO:0000256" key="6">
    <source>
        <dbReference type="ARBA" id="ARBA00023186"/>
    </source>
</evidence>
<evidence type="ECO:0000256" key="9">
    <source>
        <dbReference type="ARBA" id="ARBA00067872"/>
    </source>
</evidence>
<organism evidence="13 14">
    <name type="scientific">Callorhinchus milii</name>
    <name type="common">Ghost shark</name>
    <dbReference type="NCBI Taxonomy" id="7868"/>
    <lineage>
        <taxon>Eukaryota</taxon>
        <taxon>Metazoa</taxon>
        <taxon>Chordata</taxon>
        <taxon>Craniata</taxon>
        <taxon>Vertebrata</taxon>
        <taxon>Chondrichthyes</taxon>
        <taxon>Holocephali</taxon>
        <taxon>Chimaeriformes</taxon>
        <taxon>Callorhinchidae</taxon>
        <taxon>Callorhinchus</taxon>
    </lineage>
</organism>
<keyword evidence="4" id="KW-0597">Phosphoprotein</keyword>
<dbReference type="Pfam" id="PF07986">
    <property type="entry name" value="TBCC"/>
    <property type="match status" value="1"/>
</dbReference>
<evidence type="ECO:0000256" key="10">
    <source>
        <dbReference type="ARBA" id="ARBA00079876"/>
    </source>
</evidence>
<dbReference type="FunFam" id="2.160.20.70:FF:000007">
    <property type="entry name" value="tubulin-specific chaperone C"/>
    <property type="match status" value="1"/>
</dbReference>
<dbReference type="InterPro" id="IPR016098">
    <property type="entry name" value="CAP/MinC_C"/>
</dbReference>
<protein>
    <recommendedName>
        <fullName evidence="9">Tubulin-specific chaperone C</fullName>
    </recommendedName>
    <alternativeName>
        <fullName evidence="10">Tubulin-folding cofactor C</fullName>
    </alternativeName>
</protein>
<keyword evidence="6" id="KW-0143">Chaperone</keyword>
<feature type="region of interest" description="Disordered" evidence="11">
    <location>
        <begin position="148"/>
        <end position="179"/>
    </location>
</feature>
<comment type="subunit">
    <text evidence="7">Supercomplex made of cofactors A to E. Cofactors A and D function by capturing and stabilizing tubulin in a quasi-native conformation. Cofactor E binds to the cofactor D-tubulin complex; interaction with cofactor C then causes the release of tubulin polypeptides that are committed to the native state.</text>
</comment>
<feature type="domain" description="C-CAP/cofactor C-like" evidence="12">
    <location>
        <begin position="173"/>
        <end position="326"/>
    </location>
</feature>
<proteinExistence type="inferred from homology"/>
<dbReference type="PROSITE" id="PS51329">
    <property type="entry name" value="C_CAP_COFACTOR_C"/>
    <property type="match status" value="1"/>
</dbReference>
<reference evidence="14" key="3">
    <citation type="journal article" date="2014" name="Nature">
        <title>Elephant shark genome provides unique insights into gnathostome evolution.</title>
        <authorList>
            <consortium name="International Elephant Shark Genome Sequencing Consortium"/>
            <person name="Venkatesh B."/>
            <person name="Lee A.P."/>
            <person name="Ravi V."/>
            <person name="Maurya A.K."/>
            <person name="Lian M.M."/>
            <person name="Swann J.B."/>
            <person name="Ohta Y."/>
            <person name="Flajnik M.F."/>
            <person name="Sutoh Y."/>
            <person name="Kasahara M."/>
            <person name="Hoon S."/>
            <person name="Gangu V."/>
            <person name="Roy S.W."/>
            <person name="Irimia M."/>
            <person name="Korzh V."/>
            <person name="Kondrychyn I."/>
            <person name="Lim Z.W."/>
            <person name="Tay B.H."/>
            <person name="Tohari S."/>
            <person name="Kong K.W."/>
            <person name="Ho S."/>
            <person name="Lorente-Galdos B."/>
            <person name="Quilez J."/>
            <person name="Marques-Bonet T."/>
            <person name="Raney B.J."/>
            <person name="Ingham P.W."/>
            <person name="Tay A."/>
            <person name="Hillier L.W."/>
            <person name="Minx P."/>
            <person name="Boehm T."/>
            <person name="Wilson R.K."/>
            <person name="Brenner S."/>
            <person name="Warren W.C."/>
        </authorList>
    </citation>
    <scope>NUCLEOTIDE SEQUENCE [LARGE SCALE GENOMIC DNA]</scope>
</reference>
<feature type="compositionally biased region" description="Basic and acidic residues" evidence="11">
    <location>
        <begin position="10"/>
        <end position="52"/>
    </location>
</feature>
<evidence type="ECO:0000256" key="7">
    <source>
        <dbReference type="ARBA" id="ARBA00026055"/>
    </source>
</evidence>
<dbReference type="KEGG" id="cmk:103178000"/>
<evidence type="ECO:0000256" key="11">
    <source>
        <dbReference type="SAM" id="MobiDB-lite"/>
    </source>
</evidence>